<feature type="transmembrane region" description="Helical" evidence="12">
    <location>
        <begin position="583"/>
        <end position="605"/>
    </location>
</feature>
<sequence>MTTIGFSIGTGAGDAVVDVLSHTLSSQSNALSERRHRTSRFYDEDDNVVEEDPYPISKADDWKLMPEVKLLHQQGQQDNLKDRKLGVTWQNLTVKGVSSDATYNENILSQFNFIQSIKDRRHKAPLTTILDNSHGCVKPGEMLLVLGRPGSGCTTLLKMLANHRDGYVEVTGDVRFGSMDHIEAQKYRGQIVMNTEDELFFPTLTVGQTIDFATRMKVPYHLPSNKETPAELQVDTRDFLLNSMGIQHTHDTKVGNEFVRGVSGGERKRVSIIECLATRGSVYCWDNSTRGLDASTALEWAKALRAMTDVVGLSTIVTLYQAGNGIFALFDKVLVLDEGKEIYYGPTKGARPFMEGLGFLCDDAANTGDFLTGVTVPTERQIIPGFQDSFPKTAHEIRQAYEKTHIRAEMQKDYDYPSTEVSIAQTDDFKAAVQYDKHKSLPRSSPLTTQFATQVKACVIRQYQIIWGDKSTFFIKQISTLVQALIAGSLFYNAPSTTVGLFMKGGSLFFALLFNSLMAMSEVTDSFTGRPVLAKHKSFAFYHPAAFCFAQIAADIPVLLFQITHFSLVLYFMTGLRTDAGAFFTYWIVTFATTMCITAMFRAIGAAFSTFDGASKISGFVFAAFVLYGGFLIVKTHMHPWFGWLFWLNPMAYGFEALMGNEFHGQIIPCVGANLVPNGLGYNETTYQSCTGIGGAIQGETTLTGDQYLGSLSYSHAHVWRNFGILCAWWALYVFITVIFTNRWQSNSSKSGSLIPREHARQNHSQAPDMESGPNGTNKEKDTGAAMASDDDTTTLDNGLVRNTSVFTWKNLTYTVKTPTGDRVLLDDVQGWVKPGMLGALMGSSGAGKTTLLDVLAQRKTDGTIHGSIMVDGRPLGVDFQRSAGYCEQLDVHEPLATVREALEFSALLRQPSDVPRQEKLSYVNTIIDLLEMQDIEHSLIGKVGAGLSIEQRKRLTIGVELVSKPKILIFLDEPTSGLDGQAAFNTVRFLKKLANAGQAILVTIHQPSASLFSQFDTLLLLAKGGKTVYFGEIGDQSAIIKDYFARHGAPCPPATNPAEHMIDVVSGALAKGRDWNQIWLDSPEHKYTVEELERIITAAAAAPPGTSTDHREFATTLWTQIRIVTHRMNVSLYRNTEYCNNKLSLHIILALFGGFTFWNIGDSVADLRLGLFTVFNFIFVAPGVINQLQPLFIERRDIYETREKKAKMYSWVAFTTGLIVSEFPYLCFCAVLYFACWYYTICWPTDSNKSGAVFFVIWMYEFLYTGMGQFIAAYAPNAVFASLANPLILGTLISFCGVLVPYSQITPFWRYWLYYLNPYTYVADSILTFGMFDIKINCKESEFGLFDTPGNQTCGQYLSDYMSPSGQGSRTYLQNPEATAGCKVCQYRYGSDFLATLNITDYIEGWRDAAIVVIFVLSSYGFVYLLMKLRTKATKTAQ</sequence>
<feature type="transmembrane region" description="Helical" evidence="12">
    <location>
        <begin position="1410"/>
        <end position="1428"/>
    </location>
</feature>
<gene>
    <name evidence="14" type="ORF">IFR04_013468</name>
</gene>
<dbReference type="Pfam" id="PF00005">
    <property type="entry name" value="ABC_tran"/>
    <property type="match status" value="2"/>
</dbReference>
<evidence type="ECO:0000256" key="10">
    <source>
        <dbReference type="ARBA" id="ARBA00023180"/>
    </source>
</evidence>
<feature type="transmembrane region" description="Helical" evidence="12">
    <location>
        <begin position="617"/>
        <end position="634"/>
    </location>
</feature>
<keyword evidence="15" id="KW-1185">Reference proteome</keyword>
<dbReference type="GO" id="GO:0140359">
    <property type="term" value="F:ABC-type transporter activity"/>
    <property type="evidence" value="ECO:0007669"/>
    <property type="project" value="InterPro"/>
</dbReference>
<dbReference type="InterPro" id="IPR029481">
    <property type="entry name" value="ABC_trans_N"/>
</dbReference>
<organism evidence="14 15">
    <name type="scientific">Cadophora malorum</name>
    <dbReference type="NCBI Taxonomy" id="108018"/>
    <lineage>
        <taxon>Eukaryota</taxon>
        <taxon>Fungi</taxon>
        <taxon>Dikarya</taxon>
        <taxon>Ascomycota</taxon>
        <taxon>Pezizomycotina</taxon>
        <taxon>Leotiomycetes</taxon>
        <taxon>Helotiales</taxon>
        <taxon>Ploettnerulaceae</taxon>
        <taxon>Cadophora</taxon>
    </lineage>
</organism>
<dbReference type="GO" id="GO:0005524">
    <property type="term" value="F:ATP binding"/>
    <property type="evidence" value="ECO:0007669"/>
    <property type="project" value="UniProtKB-KW"/>
</dbReference>
<proteinExistence type="inferred from homology"/>
<keyword evidence="10" id="KW-0325">Glycoprotein</keyword>
<dbReference type="PANTHER" id="PTHR19241">
    <property type="entry name" value="ATP-BINDING CASSETTE TRANSPORTER"/>
    <property type="match status" value="1"/>
</dbReference>
<keyword evidence="3" id="KW-0813">Transport</keyword>
<feature type="transmembrane region" description="Helical" evidence="12">
    <location>
        <begin position="1210"/>
        <end position="1241"/>
    </location>
</feature>
<dbReference type="InterPro" id="IPR013525">
    <property type="entry name" value="ABC2_TM"/>
</dbReference>
<dbReference type="InterPro" id="IPR003593">
    <property type="entry name" value="AAA+_ATPase"/>
</dbReference>
<dbReference type="CDD" id="cd03233">
    <property type="entry name" value="ABCG_PDR_domain1"/>
    <property type="match status" value="1"/>
</dbReference>
<evidence type="ECO:0000256" key="6">
    <source>
        <dbReference type="ARBA" id="ARBA00022741"/>
    </source>
</evidence>
<evidence type="ECO:0000256" key="4">
    <source>
        <dbReference type="ARBA" id="ARBA00022475"/>
    </source>
</evidence>
<dbReference type="Gene3D" id="3.40.50.300">
    <property type="entry name" value="P-loop containing nucleotide triphosphate hydrolases"/>
    <property type="match status" value="2"/>
</dbReference>
<dbReference type="EMBL" id="JAFJYH010000317">
    <property type="protein sequence ID" value="KAG4413384.1"/>
    <property type="molecule type" value="Genomic_DNA"/>
</dbReference>
<evidence type="ECO:0000256" key="2">
    <source>
        <dbReference type="ARBA" id="ARBA00006012"/>
    </source>
</evidence>
<feature type="transmembrane region" description="Helical" evidence="12">
    <location>
        <begin position="1253"/>
        <end position="1276"/>
    </location>
</feature>
<comment type="subcellular location">
    <subcellularLocation>
        <location evidence="1">Cell membrane</location>
        <topology evidence="1">Multi-pass membrane protein</topology>
    </subcellularLocation>
</comment>
<evidence type="ECO:0000256" key="8">
    <source>
        <dbReference type="ARBA" id="ARBA00022989"/>
    </source>
</evidence>
<evidence type="ECO:0000256" key="1">
    <source>
        <dbReference type="ARBA" id="ARBA00004651"/>
    </source>
</evidence>
<keyword evidence="4" id="KW-1003">Cell membrane</keyword>
<dbReference type="Pfam" id="PF19055">
    <property type="entry name" value="ABC2_membrane_7"/>
    <property type="match status" value="1"/>
</dbReference>
<feature type="transmembrane region" description="Helical" evidence="12">
    <location>
        <begin position="1144"/>
        <end position="1162"/>
    </location>
</feature>
<keyword evidence="7" id="KW-0067">ATP-binding</keyword>
<dbReference type="CDD" id="cd03232">
    <property type="entry name" value="ABCG_PDR_domain2"/>
    <property type="match status" value="1"/>
</dbReference>
<feature type="transmembrane region" description="Helical" evidence="12">
    <location>
        <begin position="498"/>
        <end position="518"/>
    </location>
</feature>
<dbReference type="FunFam" id="3.40.50.300:FF:001465">
    <property type="entry name" value="ABC multidrug transporter (Eurofung)"/>
    <property type="match status" value="1"/>
</dbReference>
<feature type="transmembrane region" description="Helical" evidence="12">
    <location>
        <begin position="1288"/>
        <end position="1306"/>
    </location>
</feature>
<evidence type="ECO:0000256" key="5">
    <source>
        <dbReference type="ARBA" id="ARBA00022692"/>
    </source>
</evidence>
<dbReference type="InterPro" id="IPR034003">
    <property type="entry name" value="ABCG_PDR_2"/>
</dbReference>
<comment type="similarity">
    <text evidence="2">Belongs to the ABC transporter superfamily. ABCG family. PDR (TC 3.A.1.205) subfamily.</text>
</comment>
<dbReference type="InterPro" id="IPR027417">
    <property type="entry name" value="P-loop_NTPase"/>
</dbReference>
<dbReference type="Pfam" id="PF14510">
    <property type="entry name" value="ABC_trans_N"/>
    <property type="match status" value="1"/>
</dbReference>
<evidence type="ECO:0000313" key="15">
    <source>
        <dbReference type="Proteomes" id="UP000664132"/>
    </source>
</evidence>
<dbReference type="Pfam" id="PF06422">
    <property type="entry name" value="PDR_CDR"/>
    <property type="match status" value="1"/>
</dbReference>
<protein>
    <recommendedName>
        <fullName evidence="13">ABC transporter domain-containing protein</fullName>
    </recommendedName>
</protein>
<feature type="domain" description="ABC transporter" evidence="13">
    <location>
        <begin position="807"/>
        <end position="1050"/>
    </location>
</feature>
<feature type="transmembrane region" description="Helical" evidence="12">
    <location>
        <begin position="539"/>
        <end position="563"/>
    </location>
</feature>
<dbReference type="GO" id="GO:0016887">
    <property type="term" value="F:ATP hydrolysis activity"/>
    <property type="evidence" value="ECO:0007669"/>
    <property type="project" value="InterPro"/>
</dbReference>
<dbReference type="InterPro" id="IPR017871">
    <property type="entry name" value="ABC_transporter-like_CS"/>
</dbReference>
<keyword evidence="6" id="KW-0547">Nucleotide-binding</keyword>
<keyword evidence="9 12" id="KW-0472">Membrane</keyword>
<evidence type="ECO:0000259" key="13">
    <source>
        <dbReference type="PROSITE" id="PS50893"/>
    </source>
</evidence>
<accession>A0A8H7W770</accession>
<keyword evidence="5 12" id="KW-0812">Transmembrane</keyword>
<feature type="domain" description="ABC transporter" evidence="13">
    <location>
        <begin position="114"/>
        <end position="363"/>
    </location>
</feature>
<evidence type="ECO:0000256" key="7">
    <source>
        <dbReference type="ARBA" id="ARBA00022840"/>
    </source>
</evidence>
<evidence type="ECO:0000256" key="12">
    <source>
        <dbReference type="SAM" id="Phobius"/>
    </source>
</evidence>
<dbReference type="PROSITE" id="PS00211">
    <property type="entry name" value="ABC_TRANSPORTER_1"/>
    <property type="match status" value="1"/>
</dbReference>
<reference evidence="14" key="1">
    <citation type="submission" date="2021-02" db="EMBL/GenBank/DDBJ databases">
        <title>Genome sequence Cadophora malorum strain M34.</title>
        <authorList>
            <person name="Stefanovic E."/>
            <person name="Vu D."/>
            <person name="Scully C."/>
            <person name="Dijksterhuis J."/>
            <person name="Roader J."/>
            <person name="Houbraken J."/>
        </authorList>
    </citation>
    <scope>NUCLEOTIDE SEQUENCE</scope>
    <source>
        <strain evidence="14">M34</strain>
    </source>
</reference>
<dbReference type="OrthoDB" id="245989at2759"/>
<dbReference type="GO" id="GO:0005886">
    <property type="term" value="C:plasma membrane"/>
    <property type="evidence" value="ECO:0007669"/>
    <property type="project" value="UniProtKB-SubCell"/>
</dbReference>
<dbReference type="InterPro" id="IPR003439">
    <property type="entry name" value="ABC_transporter-like_ATP-bd"/>
</dbReference>
<feature type="transmembrane region" description="Helical" evidence="12">
    <location>
        <begin position="1168"/>
        <end position="1189"/>
    </location>
</feature>
<evidence type="ECO:0000256" key="3">
    <source>
        <dbReference type="ARBA" id="ARBA00022448"/>
    </source>
</evidence>
<name>A0A8H7W770_9HELO</name>
<dbReference type="Pfam" id="PF01061">
    <property type="entry name" value="ABC2_membrane"/>
    <property type="match status" value="2"/>
</dbReference>
<dbReference type="Proteomes" id="UP000664132">
    <property type="component" value="Unassembled WGS sequence"/>
</dbReference>
<evidence type="ECO:0000313" key="14">
    <source>
        <dbReference type="EMBL" id="KAG4413384.1"/>
    </source>
</evidence>
<evidence type="ECO:0000256" key="9">
    <source>
        <dbReference type="ARBA" id="ARBA00023136"/>
    </source>
</evidence>
<dbReference type="PROSITE" id="PS50893">
    <property type="entry name" value="ABC_TRANSPORTER_2"/>
    <property type="match status" value="2"/>
</dbReference>
<dbReference type="InterPro" id="IPR043926">
    <property type="entry name" value="ABCG_dom"/>
</dbReference>
<dbReference type="SMART" id="SM00382">
    <property type="entry name" value="AAA"/>
    <property type="match status" value="2"/>
</dbReference>
<feature type="region of interest" description="Disordered" evidence="11">
    <location>
        <begin position="747"/>
        <end position="796"/>
    </location>
</feature>
<dbReference type="FunFam" id="3.40.50.300:FF:000054">
    <property type="entry name" value="ABC multidrug transporter atrF"/>
    <property type="match status" value="1"/>
</dbReference>
<comment type="caution">
    <text evidence="14">The sequence shown here is derived from an EMBL/GenBank/DDBJ whole genome shotgun (WGS) entry which is preliminary data.</text>
</comment>
<evidence type="ECO:0000256" key="11">
    <source>
        <dbReference type="SAM" id="MobiDB-lite"/>
    </source>
</evidence>
<dbReference type="InterPro" id="IPR034001">
    <property type="entry name" value="ABCG_PDR_1"/>
</dbReference>
<feature type="transmembrane region" description="Helical" evidence="12">
    <location>
        <begin position="719"/>
        <end position="740"/>
    </location>
</feature>
<dbReference type="SUPFAM" id="SSF52540">
    <property type="entry name" value="P-loop containing nucleoside triphosphate hydrolases"/>
    <property type="match status" value="2"/>
</dbReference>
<dbReference type="InterPro" id="IPR010929">
    <property type="entry name" value="PDR_CDR_ABC"/>
</dbReference>
<keyword evidence="8 12" id="KW-1133">Transmembrane helix</keyword>